<gene>
    <name evidence="1" type="primary">Necator_chrX.g23871</name>
    <name evidence="1" type="ORF">RB195_023706</name>
</gene>
<proteinExistence type="predicted"/>
<accession>A0ABR1EMG9</accession>
<organism evidence="1 2">
    <name type="scientific">Necator americanus</name>
    <name type="common">Human hookworm</name>
    <dbReference type="NCBI Taxonomy" id="51031"/>
    <lineage>
        <taxon>Eukaryota</taxon>
        <taxon>Metazoa</taxon>
        <taxon>Ecdysozoa</taxon>
        <taxon>Nematoda</taxon>
        <taxon>Chromadorea</taxon>
        <taxon>Rhabditida</taxon>
        <taxon>Rhabditina</taxon>
        <taxon>Rhabditomorpha</taxon>
        <taxon>Strongyloidea</taxon>
        <taxon>Ancylostomatidae</taxon>
        <taxon>Bunostominae</taxon>
        <taxon>Necator</taxon>
    </lineage>
</organism>
<dbReference type="EMBL" id="JAVFWL010000006">
    <property type="protein sequence ID" value="KAK6763096.1"/>
    <property type="molecule type" value="Genomic_DNA"/>
</dbReference>
<sequence>MDGPAESSAGYGSRTSSTLCMKLRNIFDEDCEEPLEMMLGPTRPMKMAHLHFQQITEDPILVHAFDGGERGYAGGYASIPRRGHAPVVHEDAGATETQKTAELRENMQRRVISLLCQSSTQYWTIAPSEEDSPSQGEKSAKFRERNPRTIINWDLFAMLGAFWEDFTMDNIDEEYNRLVEHLHDCTRKAQSSKTTKRRLSPETLKLIRQR</sequence>
<evidence type="ECO:0000313" key="1">
    <source>
        <dbReference type="EMBL" id="KAK6763096.1"/>
    </source>
</evidence>
<dbReference type="Proteomes" id="UP001303046">
    <property type="component" value="Unassembled WGS sequence"/>
</dbReference>
<evidence type="ECO:0000313" key="2">
    <source>
        <dbReference type="Proteomes" id="UP001303046"/>
    </source>
</evidence>
<reference evidence="1 2" key="1">
    <citation type="submission" date="2023-08" db="EMBL/GenBank/DDBJ databases">
        <title>A Necator americanus chromosomal reference genome.</title>
        <authorList>
            <person name="Ilik V."/>
            <person name="Petrzelkova K.J."/>
            <person name="Pardy F."/>
            <person name="Fuh T."/>
            <person name="Niatou-Singa F.S."/>
            <person name="Gouil Q."/>
            <person name="Baker L."/>
            <person name="Ritchie M.E."/>
            <person name="Jex A.R."/>
            <person name="Gazzola D."/>
            <person name="Li H."/>
            <person name="Toshio Fujiwara R."/>
            <person name="Zhan B."/>
            <person name="Aroian R.V."/>
            <person name="Pafco B."/>
            <person name="Schwarz E.M."/>
        </authorList>
    </citation>
    <scope>NUCLEOTIDE SEQUENCE [LARGE SCALE GENOMIC DNA]</scope>
    <source>
        <strain evidence="1 2">Aroian</strain>
        <tissue evidence="1">Whole animal</tissue>
    </source>
</reference>
<name>A0ABR1EMG9_NECAM</name>
<keyword evidence="2" id="KW-1185">Reference proteome</keyword>
<comment type="caution">
    <text evidence="1">The sequence shown here is derived from an EMBL/GenBank/DDBJ whole genome shotgun (WGS) entry which is preliminary data.</text>
</comment>
<protein>
    <submittedName>
        <fullName evidence="1">Uncharacterized protein</fullName>
    </submittedName>
</protein>